<evidence type="ECO:0000313" key="2">
    <source>
        <dbReference type="EMBL" id="GLH67346.1"/>
    </source>
</evidence>
<protein>
    <submittedName>
        <fullName evidence="2">Uncharacterized protein</fullName>
    </submittedName>
</protein>
<feature type="region of interest" description="Disordered" evidence="1">
    <location>
        <begin position="371"/>
        <end position="413"/>
    </location>
</feature>
<organism evidence="2 3">
    <name type="scientific">Geothrix edaphica</name>
    <dbReference type="NCBI Taxonomy" id="2927976"/>
    <lineage>
        <taxon>Bacteria</taxon>
        <taxon>Pseudomonadati</taxon>
        <taxon>Acidobacteriota</taxon>
        <taxon>Holophagae</taxon>
        <taxon>Holophagales</taxon>
        <taxon>Holophagaceae</taxon>
        <taxon>Geothrix</taxon>
    </lineage>
</organism>
<name>A0ABQ5PZ61_9BACT</name>
<reference evidence="2" key="1">
    <citation type="journal article" date="2023" name="Antonie Van Leeuwenhoek">
        <title>Mesoterricola silvestris gen. nov., sp. nov., Mesoterricola sediminis sp. nov., Geothrix oryzae sp. nov., Geothrix edaphica sp. nov., Geothrix rubra sp. nov., and Geothrix limicola sp. nov., six novel members of Acidobacteriota isolated from soils.</title>
        <authorList>
            <person name="Itoh H."/>
            <person name="Sugisawa Y."/>
            <person name="Mise K."/>
            <person name="Xu Z."/>
            <person name="Kuniyasu M."/>
            <person name="Ushijima N."/>
            <person name="Kawano K."/>
            <person name="Kobayashi E."/>
            <person name="Shiratori Y."/>
            <person name="Masuda Y."/>
            <person name="Senoo K."/>
        </authorList>
    </citation>
    <scope>NUCLEOTIDE SEQUENCE</scope>
    <source>
        <strain evidence="2">Red802</strain>
    </source>
</reference>
<sequence length="413" mass="45265">MGFFDRFRSRADEAPLPGLEALLEARGVPPMPGLEALVPAFEAHRKAEEREAWADAVQEVHRQGLPLPEPWIDAQDHLLPELVPTWQAEREGRWSRGFIDGLSQRIRVGDVVMPAAWLRLWDQPVDDVLDLALDHLRRRSEGAFLRLPSGIYRGPWRDGADAARLLLPEIWHGLFKDQHPFIAIPTAGTLLAAPQILLPKLMDEVGRVIQATGQAGGTVLQLAVLERIGDKLVTARLQDPHPMSAPQKELKHLDLLEALRTQEKDLDPALGRPAPVLMLKTGQGKPLTMATWAAGAPVLLPETDLIGFAGQDGAPLGIFWRQSLPRMHEIRGEGVAIWGPRRVRYEGFPSPEQLARLEQFATAEQMQTIQSQPGVRPAAPKAAAPAGAPFSAQGAAPLPRHLQGAGLGVQDKD</sequence>
<gene>
    <name evidence="2" type="ORF">GETHED_17100</name>
</gene>
<comment type="caution">
    <text evidence="2">The sequence shown here is derived from an EMBL/GenBank/DDBJ whole genome shotgun (WGS) entry which is preliminary data.</text>
</comment>
<feature type="compositionally biased region" description="Low complexity" evidence="1">
    <location>
        <begin position="373"/>
        <end position="397"/>
    </location>
</feature>
<proteinExistence type="predicted"/>
<dbReference type="Proteomes" id="UP001165044">
    <property type="component" value="Unassembled WGS sequence"/>
</dbReference>
<keyword evidence="3" id="KW-1185">Reference proteome</keyword>
<evidence type="ECO:0000256" key="1">
    <source>
        <dbReference type="SAM" id="MobiDB-lite"/>
    </source>
</evidence>
<dbReference type="EMBL" id="BSDC01000002">
    <property type="protein sequence ID" value="GLH67346.1"/>
    <property type="molecule type" value="Genomic_DNA"/>
</dbReference>
<evidence type="ECO:0000313" key="3">
    <source>
        <dbReference type="Proteomes" id="UP001165044"/>
    </source>
</evidence>
<accession>A0ABQ5PZ61</accession>
<dbReference type="RefSeq" id="WP_285608440.1">
    <property type="nucleotide sequence ID" value="NZ_BSDC01000002.1"/>
</dbReference>